<sequence length="429" mass="47807">MCKILCLLLVLCAAQRSFCSLQVLDEPPESDDLDEAIRRRVSMREYLNFLLRGLRQDEMEVEQVVPGYRLPGQPLHGEDLQLFPRHRPQNHRFPSPELKNYYRRFFPEYFRQVPTGDSEDGEWENTGGERPRLQKEISRTQSSFAVPPTDPRFFQSPPSVQGLGDGDPVADDDSGPGWREALEGMAKYQKASQMANLQKPLQKISGRQQDVKNQRDADSHEHVDGTAKETTEGDDDDQTEKYDDDETDDVTAKLIDLEANKENIILIALVAGCSTGVVAGVASLIYGFIKLQRNVKAAADVEYPAYGVTGPNKESTPTGDRRLAHSAQMYHYQLTKQQIIAMESNREGTGERRGSISEADSDDDNEEGDYTVYECPGLAPAGEMEVKNPLFQDDPTPATNADQTSDAGAKKDAKQSGDTKDDDDPLDLN</sequence>
<keyword evidence="5" id="KW-1185">Reference proteome</keyword>
<keyword evidence="2" id="KW-0472">Membrane</keyword>
<evidence type="ECO:0000256" key="3">
    <source>
        <dbReference type="SAM" id="SignalP"/>
    </source>
</evidence>
<feature type="compositionally biased region" description="Acidic residues" evidence="1">
    <location>
        <begin position="232"/>
        <end position="246"/>
    </location>
</feature>
<dbReference type="Proteomes" id="UP001307889">
    <property type="component" value="Chromosome 9"/>
</dbReference>
<gene>
    <name evidence="4" type="ORF">NTJ_11383</name>
</gene>
<feature type="signal peptide" evidence="3">
    <location>
        <begin position="1"/>
        <end position="19"/>
    </location>
</feature>
<evidence type="ECO:0000256" key="2">
    <source>
        <dbReference type="SAM" id="Phobius"/>
    </source>
</evidence>
<keyword evidence="2" id="KW-1133">Transmembrane helix</keyword>
<feature type="compositionally biased region" description="Basic and acidic residues" evidence="1">
    <location>
        <begin position="127"/>
        <end position="138"/>
    </location>
</feature>
<feature type="transmembrane region" description="Helical" evidence="2">
    <location>
        <begin position="264"/>
        <end position="289"/>
    </location>
</feature>
<keyword evidence="3" id="KW-0732">Signal</keyword>
<organism evidence="4 5">
    <name type="scientific">Nesidiocoris tenuis</name>
    <dbReference type="NCBI Taxonomy" id="355587"/>
    <lineage>
        <taxon>Eukaryota</taxon>
        <taxon>Metazoa</taxon>
        <taxon>Ecdysozoa</taxon>
        <taxon>Arthropoda</taxon>
        <taxon>Hexapoda</taxon>
        <taxon>Insecta</taxon>
        <taxon>Pterygota</taxon>
        <taxon>Neoptera</taxon>
        <taxon>Paraneoptera</taxon>
        <taxon>Hemiptera</taxon>
        <taxon>Heteroptera</taxon>
        <taxon>Panheteroptera</taxon>
        <taxon>Cimicomorpha</taxon>
        <taxon>Miridae</taxon>
        <taxon>Dicyphina</taxon>
        <taxon>Nesidiocoris</taxon>
    </lineage>
</organism>
<name>A0ABN7B2V7_9HEMI</name>
<feature type="region of interest" description="Disordered" evidence="1">
    <location>
        <begin position="344"/>
        <end position="429"/>
    </location>
</feature>
<dbReference type="Pfam" id="PF06809">
    <property type="entry name" value="NPDC1"/>
    <property type="match status" value="1"/>
</dbReference>
<reference evidence="4 5" key="1">
    <citation type="submission" date="2023-09" db="EMBL/GenBank/DDBJ databases">
        <title>Nesidiocoris tenuis whole genome shotgun sequence.</title>
        <authorList>
            <person name="Shibata T."/>
            <person name="Shimoda M."/>
            <person name="Kobayashi T."/>
            <person name="Uehara T."/>
        </authorList>
    </citation>
    <scope>NUCLEOTIDE SEQUENCE [LARGE SCALE GENOMIC DNA]</scope>
    <source>
        <strain evidence="4 5">Japan</strain>
    </source>
</reference>
<feature type="compositionally biased region" description="Acidic residues" evidence="1">
    <location>
        <begin position="359"/>
        <end position="369"/>
    </location>
</feature>
<feature type="compositionally biased region" description="Basic and acidic residues" evidence="1">
    <location>
        <begin position="408"/>
        <end position="419"/>
    </location>
</feature>
<evidence type="ECO:0000256" key="1">
    <source>
        <dbReference type="SAM" id="MobiDB-lite"/>
    </source>
</evidence>
<proteinExistence type="predicted"/>
<accession>A0ABN7B2V7</accession>
<feature type="chain" id="PRO_5045628727" evidence="3">
    <location>
        <begin position="20"/>
        <end position="429"/>
    </location>
</feature>
<feature type="compositionally biased region" description="Basic and acidic residues" evidence="1">
    <location>
        <begin position="209"/>
        <end position="231"/>
    </location>
</feature>
<feature type="compositionally biased region" description="Basic and acidic residues" evidence="1">
    <location>
        <begin position="344"/>
        <end position="355"/>
    </location>
</feature>
<dbReference type="PANTHER" id="PTHR23352">
    <property type="entry name" value="NEURAL PROLIFERATION DIFFERENTIATION AND CONTROL PROTEIN-1 NPDC-1 PROTEIN"/>
    <property type="match status" value="1"/>
</dbReference>
<feature type="compositionally biased region" description="Polar residues" evidence="1">
    <location>
        <begin position="397"/>
        <end position="406"/>
    </location>
</feature>
<dbReference type="EMBL" id="AP028917">
    <property type="protein sequence ID" value="BES98568.1"/>
    <property type="molecule type" value="Genomic_DNA"/>
</dbReference>
<evidence type="ECO:0000313" key="5">
    <source>
        <dbReference type="Proteomes" id="UP001307889"/>
    </source>
</evidence>
<dbReference type="InterPro" id="IPR009635">
    <property type="entry name" value="NPDC1"/>
</dbReference>
<dbReference type="PANTHER" id="PTHR23352:SF2">
    <property type="entry name" value="NEURAL PROLIFERATION DIFFERENTIATION AND CONTROL PROTEIN 1"/>
    <property type="match status" value="1"/>
</dbReference>
<evidence type="ECO:0000313" key="4">
    <source>
        <dbReference type="EMBL" id="BES98568.1"/>
    </source>
</evidence>
<feature type="compositionally biased region" description="Acidic residues" evidence="1">
    <location>
        <begin position="420"/>
        <end position="429"/>
    </location>
</feature>
<feature type="region of interest" description="Disordered" evidence="1">
    <location>
        <begin position="205"/>
        <end position="246"/>
    </location>
</feature>
<keyword evidence="2" id="KW-0812">Transmembrane</keyword>
<feature type="region of interest" description="Disordered" evidence="1">
    <location>
        <begin position="113"/>
        <end position="179"/>
    </location>
</feature>
<protein>
    <submittedName>
        <fullName evidence="4">Neural proliferation differentiation control-1 protein (NPDC1)</fullName>
    </submittedName>
</protein>